<dbReference type="Gene3D" id="3.40.50.1000">
    <property type="entry name" value="HAD superfamily/HAD-like"/>
    <property type="match status" value="1"/>
</dbReference>
<dbReference type="GO" id="GO:0005829">
    <property type="term" value="C:cytosol"/>
    <property type="evidence" value="ECO:0007669"/>
    <property type="project" value="TreeGrafter"/>
</dbReference>
<evidence type="ECO:0000313" key="7">
    <source>
        <dbReference type="Proteomes" id="UP000325255"/>
    </source>
</evidence>
<dbReference type="InterPro" id="IPR050155">
    <property type="entry name" value="HAD-like_hydrolase_sf"/>
</dbReference>
<comment type="pathway">
    <text evidence="2">Organic acid metabolism; glycolate biosynthesis; glycolate from 2-phosphoglycolate: step 1/1.</text>
</comment>
<organism evidence="6 7">
    <name type="scientific">Rhodovastum atsumiense</name>
    <dbReference type="NCBI Taxonomy" id="504468"/>
    <lineage>
        <taxon>Bacteria</taxon>
        <taxon>Pseudomonadati</taxon>
        <taxon>Pseudomonadota</taxon>
        <taxon>Alphaproteobacteria</taxon>
        <taxon>Acetobacterales</taxon>
        <taxon>Acetobacteraceae</taxon>
        <taxon>Rhodovastum</taxon>
    </lineage>
</organism>
<dbReference type="InterPro" id="IPR023214">
    <property type="entry name" value="HAD_sf"/>
</dbReference>
<dbReference type="EC" id="3.1.3.18" evidence="4"/>
<feature type="region of interest" description="Disordered" evidence="5">
    <location>
        <begin position="1"/>
        <end position="32"/>
    </location>
</feature>
<keyword evidence="6" id="KW-0378">Hydrolase</keyword>
<evidence type="ECO:0000256" key="3">
    <source>
        <dbReference type="ARBA" id="ARBA00006171"/>
    </source>
</evidence>
<dbReference type="Gene3D" id="1.10.150.240">
    <property type="entry name" value="Putative phosphatase, domain 2"/>
    <property type="match status" value="1"/>
</dbReference>
<dbReference type="PANTHER" id="PTHR43434:SF1">
    <property type="entry name" value="PHOSPHOGLYCOLATE PHOSPHATASE"/>
    <property type="match status" value="1"/>
</dbReference>
<evidence type="ECO:0000256" key="4">
    <source>
        <dbReference type="ARBA" id="ARBA00013078"/>
    </source>
</evidence>
<dbReference type="SFLD" id="SFLDS00003">
    <property type="entry name" value="Haloacid_Dehalogenase"/>
    <property type="match status" value="1"/>
</dbReference>
<dbReference type="OrthoDB" id="9807630at2"/>
<evidence type="ECO:0000313" key="6">
    <source>
        <dbReference type="EMBL" id="KAA5610291.1"/>
    </source>
</evidence>
<dbReference type="InterPro" id="IPR023198">
    <property type="entry name" value="PGP-like_dom2"/>
</dbReference>
<protein>
    <recommendedName>
        <fullName evidence="4">phosphoglycolate phosphatase</fullName>
        <ecNumber evidence="4">3.1.3.18</ecNumber>
    </recommendedName>
</protein>
<name>A0A5M6IPV3_9PROT</name>
<gene>
    <name evidence="6" type="ORF">F1189_20125</name>
</gene>
<accession>A0A5M6IPV3</accession>
<evidence type="ECO:0000256" key="2">
    <source>
        <dbReference type="ARBA" id="ARBA00004818"/>
    </source>
</evidence>
<dbReference type="GO" id="GO:0008967">
    <property type="term" value="F:phosphoglycolate phosphatase activity"/>
    <property type="evidence" value="ECO:0007669"/>
    <property type="project" value="UniProtKB-EC"/>
</dbReference>
<dbReference type="EMBL" id="VWPK01000035">
    <property type="protein sequence ID" value="KAA5610291.1"/>
    <property type="molecule type" value="Genomic_DNA"/>
</dbReference>
<dbReference type="SUPFAM" id="SSF56784">
    <property type="entry name" value="HAD-like"/>
    <property type="match status" value="1"/>
</dbReference>
<proteinExistence type="inferred from homology"/>
<dbReference type="Pfam" id="PF00702">
    <property type="entry name" value="Hydrolase"/>
    <property type="match status" value="1"/>
</dbReference>
<comment type="caution">
    <text evidence="6">The sequence shown here is derived from an EMBL/GenBank/DDBJ whole genome shotgun (WGS) entry which is preliminary data.</text>
</comment>
<sequence length="264" mass="27838">MACRSKRPPPLLSSLSGMRNSPSGSSRSPNSPGLVVLDIDGTLTDTVTLHQAAMRVALDAFDFPVLEPDWSRYRHHTDSGIFAEAWQRAGRGNPAEADRHRFFARFEDAFARLCPLHPIREIPGAAAFVALVRATGWAVAFATGGLRTPARAKLRAIGIAFTEPALVTASEFLSREEIVSAAIAAARIAPDGRPAAVISVGDGLWDLQAADHLGLGFLGVGTGAKAEALAGQGAAVVPDFTDPVRVLRIISDMAANCPAALRGR</sequence>
<reference evidence="6 7" key="1">
    <citation type="submission" date="2019-09" db="EMBL/GenBank/DDBJ databases">
        <title>Genome sequence of Rhodovastum atsumiense, a diverse member of the Acetobacteraceae family of non-sulfur purple photosynthetic bacteria.</title>
        <authorList>
            <person name="Meyer T."/>
            <person name="Kyndt J."/>
        </authorList>
    </citation>
    <scope>NUCLEOTIDE SEQUENCE [LARGE SCALE GENOMIC DNA]</scope>
    <source>
        <strain evidence="6 7">DSM 21279</strain>
    </source>
</reference>
<dbReference type="Proteomes" id="UP000325255">
    <property type="component" value="Unassembled WGS sequence"/>
</dbReference>
<feature type="compositionally biased region" description="Low complexity" evidence="5">
    <location>
        <begin position="12"/>
        <end position="32"/>
    </location>
</feature>
<dbReference type="PANTHER" id="PTHR43434">
    <property type="entry name" value="PHOSPHOGLYCOLATE PHOSPHATASE"/>
    <property type="match status" value="1"/>
</dbReference>
<evidence type="ECO:0000256" key="5">
    <source>
        <dbReference type="SAM" id="MobiDB-lite"/>
    </source>
</evidence>
<dbReference type="GO" id="GO:0006281">
    <property type="term" value="P:DNA repair"/>
    <property type="evidence" value="ECO:0007669"/>
    <property type="project" value="TreeGrafter"/>
</dbReference>
<comment type="catalytic activity">
    <reaction evidence="1">
        <text>2-phosphoglycolate + H2O = glycolate + phosphate</text>
        <dbReference type="Rhea" id="RHEA:14369"/>
        <dbReference type="ChEBI" id="CHEBI:15377"/>
        <dbReference type="ChEBI" id="CHEBI:29805"/>
        <dbReference type="ChEBI" id="CHEBI:43474"/>
        <dbReference type="ChEBI" id="CHEBI:58033"/>
        <dbReference type="EC" id="3.1.3.18"/>
    </reaction>
</comment>
<comment type="similarity">
    <text evidence="3">Belongs to the HAD-like hydrolase superfamily. CbbY/CbbZ/Gph/YieH family.</text>
</comment>
<evidence type="ECO:0000256" key="1">
    <source>
        <dbReference type="ARBA" id="ARBA00000830"/>
    </source>
</evidence>
<keyword evidence="7" id="KW-1185">Reference proteome</keyword>
<dbReference type="AlphaFoldDB" id="A0A5M6IPV3"/>
<dbReference type="SFLD" id="SFLDG01129">
    <property type="entry name" value="C1.5:_HAD__Beta-PGM__Phosphata"/>
    <property type="match status" value="1"/>
</dbReference>
<dbReference type="InterPro" id="IPR036412">
    <property type="entry name" value="HAD-like_sf"/>
</dbReference>